<feature type="transmembrane region" description="Helical" evidence="9">
    <location>
        <begin position="259"/>
        <end position="283"/>
    </location>
</feature>
<reference evidence="11 12" key="1">
    <citation type="submission" date="2016-10" db="EMBL/GenBank/DDBJ databases">
        <authorList>
            <person name="Varghese N."/>
            <person name="Submissions S."/>
        </authorList>
    </citation>
    <scope>NUCLEOTIDE SEQUENCE [LARGE SCALE GENOMIC DNA]</scope>
    <source>
        <strain evidence="11 12">DSM 1361</strain>
    </source>
</reference>
<keyword evidence="12" id="KW-1185">Reference proteome</keyword>
<feature type="transmembrane region" description="Helical" evidence="9">
    <location>
        <begin position="130"/>
        <end position="151"/>
    </location>
</feature>
<dbReference type="SUPFAM" id="SSF161098">
    <property type="entry name" value="MetI-like"/>
    <property type="match status" value="1"/>
</dbReference>
<sequence>MFDLNREAKELQSDKDIAWQIYKKSTTDVIGLYTLVLCICVIFILPLCVNFDPLTQNVAERLLPPSWSDRGNLHHFLGTDEFGRDFLSRLMIGAQNTTKYAFLACTVSMIVGTCFGLSSAMSRRRAQKSVLHHIFDILFSIPSILIALITIGILGPSLPHAALAIGISLLPRFIHESYHAAQTELEKEYVRTEIAEGSSRMHLSLTTILPNIMSTIISNMSQGLSIAIMDIAAVGYLGFGAQPPTPELGNMLASGIDIIYISTSKAIIPGVAMIVLISSIQLVGHGICRVLNTGVSDAA</sequence>
<dbReference type="InterPro" id="IPR035906">
    <property type="entry name" value="MetI-like_sf"/>
</dbReference>
<dbReference type="OrthoDB" id="9805884at2"/>
<dbReference type="GO" id="GO:0055085">
    <property type="term" value="P:transmembrane transport"/>
    <property type="evidence" value="ECO:0007669"/>
    <property type="project" value="InterPro"/>
</dbReference>
<evidence type="ECO:0000256" key="8">
    <source>
        <dbReference type="ARBA" id="ARBA00024202"/>
    </source>
</evidence>
<evidence type="ECO:0000256" key="4">
    <source>
        <dbReference type="ARBA" id="ARBA00022519"/>
    </source>
</evidence>
<dbReference type="RefSeq" id="WP_093141127.1">
    <property type="nucleotide sequence ID" value="NZ_FOXF01000009.1"/>
</dbReference>
<evidence type="ECO:0000256" key="5">
    <source>
        <dbReference type="ARBA" id="ARBA00022692"/>
    </source>
</evidence>
<feature type="transmembrane region" description="Helical" evidence="9">
    <location>
        <begin position="100"/>
        <end position="118"/>
    </location>
</feature>
<dbReference type="AlphaFoldDB" id="A0A662ZGY1"/>
<keyword evidence="4" id="KW-0997">Cell inner membrane</keyword>
<dbReference type="Proteomes" id="UP000243745">
    <property type="component" value="Unassembled WGS sequence"/>
</dbReference>
<evidence type="ECO:0000256" key="3">
    <source>
        <dbReference type="ARBA" id="ARBA00022475"/>
    </source>
</evidence>
<dbReference type="PANTHER" id="PTHR43386:SF5">
    <property type="entry name" value="PUTRESCINE EXPORT SYSTEM PERMEASE PROTEIN SAPC"/>
    <property type="match status" value="1"/>
</dbReference>
<organism evidence="11 12">
    <name type="scientific">Ruminobacter amylophilus</name>
    <dbReference type="NCBI Taxonomy" id="867"/>
    <lineage>
        <taxon>Bacteria</taxon>
        <taxon>Pseudomonadati</taxon>
        <taxon>Pseudomonadota</taxon>
        <taxon>Gammaproteobacteria</taxon>
        <taxon>Aeromonadales</taxon>
        <taxon>Succinivibrionaceae</taxon>
        <taxon>Ruminobacter</taxon>
    </lineage>
</organism>
<evidence type="ECO:0000313" key="11">
    <source>
        <dbReference type="EMBL" id="SFP22107.1"/>
    </source>
</evidence>
<proteinExistence type="inferred from homology"/>
<dbReference type="GO" id="GO:0005886">
    <property type="term" value="C:plasma membrane"/>
    <property type="evidence" value="ECO:0007669"/>
    <property type="project" value="UniProtKB-SubCell"/>
</dbReference>
<dbReference type="PANTHER" id="PTHR43386">
    <property type="entry name" value="OLIGOPEPTIDE TRANSPORT SYSTEM PERMEASE PROTEIN APPC"/>
    <property type="match status" value="1"/>
</dbReference>
<keyword evidence="3" id="KW-1003">Cell membrane</keyword>
<name>A0A662ZGY1_9GAMM</name>
<dbReference type="InterPro" id="IPR050366">
    <property type="entry name" value="BP-dependent_transpt_permease"/>
</dbReference>
<gene>
    <name evidence="11" type="ORF">SAMN02910344_00788</name>
</gene>
<accession>A0A662ZGY1</accession>
<comment type="subcellular location">
    <subcellularLocation>
        <location evidence="1">Cell inner membrane</location>
        <topology evidence="1">Multi-pass membrane protein</topology>
    </subcellularLocation>
    <subcellularLocation>
        <location evidence="9">Cell membrane</location>
        <topology evidence="9">Multi-pass membrane protein</topology>
    </subcellularLocation>
</comment>
<dbReference type="PROSITE" id="PS50928">
    <property type="entry name" value="ABC_TM1"/>
    <property type="match status" value="1"/>
</dbReference>
<dbReference type="InterPro" id="IPR000515">
    <property type="entry name" value="MetI-like"/>
</dbReference>
<evidence type="ECO:0000256" key="7">
    <source>
        <dbReference type="ARBA" id="ARBA00023136"/>
    </source>
</evidence>
<keyword evidence="5 9" id="KW-0812">Transmembrane</keyword>
<evidence type="ECO:0000256" key="9">
    <source>
        <dbReference type="RuleBase" id="RU363032"/>
    </source>
</evidence>
<keyword evidence="7 9" id="KW-0472">Membrane</keyword>
<feature type="domain" description="ABC transmembrane type-1" evidence="10">
    <location>
        <begin position="94"/>
        <end position="284"/>
    </location>
</feature>
<keyword evidence="2 9" id="KW-0813">Transport</keyword>
<evidence type="ECO:0000313" key="12">
    <source>
        <dbReference type="Proteomes" id="UP000243745"/>
    </source>
</evidence>
<protein>
    <submittedName>
        <fullName evidence="11">Cationic peptide transport system permease protein</fullName>
    </submittedName>
</protein>
<dbReference type="CDD" id="cd06261">
    <property type="entry name" value="TM_PBP2"/>
    <property type="match status" value="1"/>
</dbReference>
<dbReference type="Gene3D" id="1.10.3720.10">
    <property type="entry name" value="MetI-like"/>
    <property type="match status" value="1"/>
</dbReference>
<dbReference type="Pfam" id="PF00528">
    <property type="entry name" value="BPD_transp_1"/>
    <property type="match status" value="1"/>
</dbReference>
<keyword evidence="6 9" id="KW-1133">Transmembrane helix</keyword>
<comment type="similarity">
    <text evidence="8">Belongs to the binding-protein-dependent transport system permease family. OppBC subfamily.</text>
</comment>
<feature type="transmembrane region" description="Helical" evidence="9">
    <location>
        <begin position="29"/>
        <end position="47"/>
    </location>
</feature>
<feature type="transmembrane region" description="Helical" evidence="9">
    <location>
        <begin position="223"/>
        <end position="239"/>
    </location>
</feature>
<evidence type="ECO:0000256" key="2">
    <source>
        <dbReference type="ARBA" id="ARBA00022448"/>
    </source>
</evidence>
<evidence type="ECO:0000256" key="1">
    <source>
        <dbReference type="ARBA" id="ARBA00004429"/>
    </source>
</evidence>
<dbReference type="EMBL" id="FOXF01000009">
    <property type="protein sequence ID" value="SFP22107.1"/>
    <property type="molecule type" value="Genomic_DNA"/>
</dbReference>
<evidence type="ECO:0000259" key="10">
    <source>
        <dbReference type="PROSITE" id="PS50928"/>
    </source>
</evidence>
<evidence type="ECO:0000256" key="6">
    <source>
        <dbReference type="ARBA" id="ARBA00022989"/>
    </source>
</evidence>